<dbReference type="SUPFAM" id="SSF52518">
    <property type="entry name" value="Thiamin diphosphate-binding fold (THDP-binding)"/>
    <property type="match status" value="1"/>
</dbReference>
<comment type="similarity">
    <text evidence="1">Belongs to the TPP enzyme family.</text>
</comment>
<dbReference type="GO" id="GO:0005948">
    <property type="term" value="C:acetolactate synthase complex"/>
    <property type="evidence" value="ECO:0007669"/>
    <property type="project" value="TreeGrafter"/>
</dbReference>
<sequence>MSQQASRLGGHILVDQLVAQGVKHVFCVPGESYLAVLDGLHDADIKVTVCRQEGGAAMMADAHGKLTGEPGICMVTRG</sequence>
<accession>A0AAP8LAI2</accession>
<dbReference type="GO" id="GO:0009099">
    <property type="term" value="P:L-valine biosynthetic process"/>
    <property type="evidence" value="ECO:0007669"/>
    <property type="project" value="TreeGrafter"/>
</dbReference>
<dbReference type="InterPro" id="IPR012001">
    <property type="entry name" value="Thiamin_PyroP_enz_TPP-bd_dom"/>
</dbReference>
<evidence type="ECO:0000259" key="2">
    <source>
        <dbReference type="Pfam" id="PF02776"/>
    </source>
</evidence>
<reference evidence="3 4" key="1">
    <citation type="submission" date="2017-12" db="EMBL/GenBank/DDBJ databases">
        <title>Rapid rising of carbapenem-resistant Enterobacteriaceae(CRE) and emergence of colistin resistance genemcr-1 in CRE in the hospital of Henan, China.</title>
        <authorList>
            <person name="Sun Q."/>
            <person name="Zhang R."/>
            <person name="Li Y."/>
            <person name="Shen Y."/>
            <person name="Zhang Y."/>
            <person name="Yang J."/>
            <person name="Shu L."/>
            <person name="Zhou H."/>
            <person name="Wang Y."/>
            <person name="Wang B."/>
            <person name="Shen Z."/>
        </authorList>
    </citation>
    <scope>NUCLEOTIDE SEQUENCE [LARGE SCALE GENOMIC DNA]</scope>
    <source>
        <strain evidence="3 4">3512</strain>
    </source>
</reference>
<dbReference type="GO" id="GO:0050660">
    <property type="term" value="F:flavin adenine dinucleotide binding"/>
    <property type="evidence" value="ECO:0007669"/>
    <property type="project" value="TreeGrafter"/>
</dbReference>
<dbReference type="GO" id="GO:0030976">
    <property type="term" value="F:thiamine pyrophosphate binding"/>
    <property type="evidence" value="ECO:0007669"/>
    <property type="project" value="InterPro"/>
</dbReference>
<evidence type="ECO:0000313" key="4">
    <source>
        <dbReference type="Proteomes" id="UP000233549"/>
    </source>
</evidence>
<evidence type="ECO:0000313" key="3">
    <source>
        <dbReference type="EMBL" id="PKD78711.1"/>
    </source>
</evidence>
<organism evidence="3 4">
    <name type="scientific">Escherichia coli</name>
    <dbReference type="NCBI Taxonomy" id="562"/>
    <lineage>
        <taxon>Bacteria</taxon>
        <taxon>Pseudomonadati</taxon>
        <taxon>Pseudomonadota</taxon>
        <taxon>Gammaproteobacteria</taxon>
        <taxon>Enterobacterales</taxon>
        <taxon>Enterobacteriaceae</taxon>
        <taxon>Escherichia</taxon>
    </lineage>
</organism>
<comment type="caution">
    <text evidence="3">The sequence shown here is derived from an EMBL/GenBank/DDBJ whole genome shotgun (WGS) entry which is preliminary data.</text>
</comment>
<name>A0AAP8LAI2_ECOLX</name>
<dbReference type="AlphaFoldDB" id="A0AAP8LAI2"/>
<dbReference type="Pfam" id="PF02776">
    <property type="entry name" value="TPP_enzyme_N"/>
    <property type="match status" value="1"/>
</dbReference>
<feature type="domain" description="Thiamine pyrophosphate enzyme N-terminal TPP-binding" evidence="2">
    <location>
        <begin position="9"/>
        <end position="78"/>
    </location>
</feature>
<dbReference type="InterPro" id="IPR045229">
    <property type="entry name" value="TPP_enz"/>
</dbReference>
<dbReference type="EMBL" id="PITP01000358">
    <property type="protein sequence ID" value="PKD78711.1"/>
    <property type="molecule type" value="Genomic_DNA"/>
</dbReference>
<dbReference type="PANTHER" id="PTHR18968">
    <property type="entry name" value="THIAMINE PYROPHOSPHATE ENZYMES"/>
    <property type="match status" value="1"/>
</dbReference>
<gene>
    <name evidence="3" type="ORF">CWS33_28865</name>
</gene>
<feature type="non-terminal residue" evidence="3">
    <location>
        <position position="78"/>
    </location>
</feature>
<evidence type="ECO:0000256" key="1">
    <source>
        <dbReference type="ARBA" id="ARBA00007812"/>
    </source>
</evidence>
<proteinExistence type="inferred from homology"/>
<dbReference type="InterPro" id="IPR029061">
    <property type="entry name" value="THDP-binding"/>
</dbReference>
<dbReference type="Proteomes" id="UP000233549">
    <property type="component" value="Unassembled WGS sequence"/>
</dbReference>
<dbReference type="GO" id="GO:0003984">
    <property type="term" value="F:acetolactate synthase activity"/>
    <property type="evidence" value="ECO:0007669"/>
    <property type="project" value="TreeGrafter"/>
</dbReference>
<dbReference type="CDD" id="cd07035">
    <property type="entry name" value="TPP_PYR_POX_like"/>
    <property type="match status" value="1"/>
</dbReference>
<dbReference type="GO" id="GO:0009097">
    <property type="term" value="P:isoleucine biosynthetic process"/>
    <property type="evidence" value="ECO:0007669"/>
    <property type="project" value="TreeGrafter"/>
</dbReference>
<dbReference type="Gene3D" id="3.40.50.970">
    <property type="match status" value="1"/>
</dbReference>
<dbReference type="PANTHER" id="PTHR18968:SF120">
    <property type="entry name" value="ACETOLACTATE SYNTHASE LARGE SUBUNIT"/>
    <property type="match status" value="1"/>
</dbReference>
<protein>
    <submittedName>
        <fullName evidence="3">Thiamine pyrophosphate-binding protein</fullName>
    </submittedName>
</protein>